<evidence type="ECO:0000313" key="2">
    <source>
        <dbReference type="Proteomes" id="UP000031563"/>
    </source>
</evidence>
<protein>
    <recommendedName>
        <fullName evidence="3">DUF1269 domain-containing protein</fullName>
    </recommendedName>
</protein>
<reference evidence="1" key="1">
    <citation type="submission" date="2015-02" db="EMBL/GenBank/DDBJ databases">
        <title>Genome Assembly of Bacillaceae bacterium MTCC 8252.</title>
        <authorList>
            <person name="Verma A."/>
            <person name="Khatri I."/>
            <person name="Mual P."/>
            <person name="Subramanian S."/>
            <person name="Krishnamurthi S."/>
        </authorList>
    </citation>
    <scope>NUCLEOTIDE SEQUENCE [LARGE SCALE GENOMIC DNA]</scope>
    <source>
        <strain evidence="1">MTCC 8252</strain>
    </source>
</reference>
<proteinExistence type="predicted"/>
<sequence length="185" mass="20189">MDKKVLIMTFDTDSHAYEAFSKLKSLHTERKVTVEQMAVVENSELQSFQVKDFIDMTGGDKLASGSLIGALIGVIGGPLGMLLGWATGSLIGGIGDTREIKEAMSSFEETADMISPGSTGLIAIASEYAEEVVDNLVKDELNGKVTRLAEDDVRQEVAAARETEKELKKEARKKWFDEKLKGKSE</sequence>
<name>A0A0F5I3U8_BACTR</name>
<accession>A0A0F5I3U8</accession>
<keyword evidence="2" id="KW-1185">Reference proteome</keyword>
<dbReference type="STRING" id="1221996.QY95_01857"/>
<comment type="caution">
    <text evidence="1">The sequence shown here is derived from an EMBL/GenBank/DDBJ whole genome shotgun (WGS) entry which is preliminary data.</text>
</comment>
<dbReference type="EMBL" id="JWIR02000033">
    <property type="protein sequence ID" value="KKB40118.1"/>
    <property type="molecule type" value="Genomic_DNA"/>
</dbReference>
<dbReference type="OrthoDB" id="2365131at2"/>
<dbReference type="Proteomes" id="UP000031563">
    <property type="component" value="Unassembled WGS sequence"/>
</dbReference>
<dbReference type="AlphaFoldDB" id="A0A0F5I3U8"/>
<evidence type="ECO:0000313" key="1">
    <source>
        <dbReference type="EMBL" id="KKB40118.1"/>
    </source>
</evidence>
<evidence type="ECO:0008006" key="3">
    <source>
        <dbReference type="Google" id="ProtNLM"/>
    </source>
</evidence>
<gene>
    <name evidence="1" type="ORF">QY95_01857</name>
</gene>
<organism evidence="1 2">
    <name type="scientific">Bacillus thermotolerans</name>
    <name type="common">Quasibacillus thermotolerans</name>
    <dbReference type="NCBI Taxonomy" id="1221996"/>
    <lineage>
        <taxon>Bacteria</taxon>
        <taxon>Bacillati</taxon>
        <taxon>Bacillota</taxon>
        <taxon>Bacilli</taxon>
        <taxon>Bacillales</taxon>
        <taxon>Bacillaceae</taxon>
        <taxon>Bacillus</taxon>
    </lineage>
</organism>
<dbReference type="RefSeq" id="WP_040036751.1">
    <property type="nucleotide sequence ID" value="NZ_JWIQ02000019.1"/>
</dbReference>